<dbReference type="Pfam" id="PF13088">
    <property type="entry name" value="BNR_2"/>
    <property type="match status" value="1"/>
</dbReference>
<dbReference type="OrthoDB" id="41724at2"/>
<dbReference type="Gene3D" id="2.120.10.10">
    <property type="match status" value="1"/>
</dbReference>
<dbReference type="InterPro" id="IPR036278">
    <property type="entry name" value="Sialidase_sf"/>
</dbReference>
<dbReference type="PANTHER" id="PTHR43752:SF2">
    <property type="entry name" value="BNR_ASP-BOX REPEAT FAMILY PROTEIN"/>
    <property type="match status" value="1"/>
</dbReference>
<reference evidence="3" key="1">
    <citation type="submission" date="2016-10" db="EMBL/GenBank/DDBJ databases">
        <authorList>
            <person name="Varghese N."/>
            <person name="Submissions S."/>
        </authorList>
    </citation>
    <scope>NUCLEOTIDE SEQUENCE [LARGE SCALE GENOMIC DNA]</scope>
    <source>
        <strain evidence="3">DSM 11005</strain>
    </source>
</reference>
<dbReference type="PANTHER" id="PTHR43752">
    <property type="entry name" value="BNR/ASP-BOX REPEAT FAMILY PROTEIN"/>
    <property type="match status" value="1"/>
</dbReference>
<protein>
    <submittedName>
        <fullName evidence="2">Predicted neuraminidase (Sialidase)</fullName>
    </submittedName>
</protein>
<dbReference type="CDD" id="cd15482">
    <property type="entry name" value="Sialidase_non-viral"/>
    <property type="match status" value="1"/>
</dbReference>
<dbReference type="InterPro" id="IPR011040">
    <property type="entry name" value="Sialidase"/>
</dbReference>
<name>A0A1G6IF63_9FIRM</name>
<sequence length="383" mass="43326">MFKQLICKTLPTPMCHGSCLTALPNGSLLCVWFGGSREGAADTEIYFSVGRPRYTAVKEKKQDSGREHIHDGRVQETLEVSCDWTEPVCITNMPEACWNPVLLVQHEHVLLFFKTGNKIADWKTMVMLSRTDPVYWGHPRPLVPGDSTGGRGPVRTKPILLPSGRICAGGSIERGEWQCFCDYSDNYGITWNRTALLGLNLMALNLPEDGEHGHTEPVAVSELPPLSAQSFNGRGVIQPVIWQELGRLHMYMRSTEGYIYSSVSEDEGKHWTDPQPTELYNNNSGFDVIRVPGGRLFLACNPVRGNWGARTPLALFMGREDGSRWEMFLRLEKGKGEFSYPSLTYAFNGLWVSYTYNRENIAVAFLTWREIAQCRKFRIREHT</sequence>
<organism evidence="2 3">
    <name type="scientific">Succiniclasticum ruminis</name>
    <dbReference type="NCBI Taxonomy" id="40841"/>
    <lineage>
        <taxon>Bacteria</taxon>
        <taxon>Bacillati</taxon>
        <taxon>Bacillota</taxon>
        <taxon>Negativicutes</taxon>
        <taxon>Acidaminococcales</taxon>
        <taxon>Acidaminococcaceae</taxon>
        <taxon>Succiniclasticum</taxon>
    </lineage>
</organism>
<evidence type="ECO:0000313" key="2">
    <source>
        <dbReference type="EMBL" id="SDC04665.1"/>
    </source>
</evidence>
<keyword evidence="3" id="KW-1185">Reference proteome</keyword>
<evidence type="ECO:0000313" key="3">
    <source>
        <dbReference type="Proteomes" id="UP000198943"/>
    </source>
</evidence>
<proteinExistence type="predicted"/>
<feature type="domain" description="Sialidase" evidence="1">
    <location>
        <begin position="26"/>
        <end position="349"/>
    </location>
</feature>
<dbReference type="AlphaFoldDB" id="A0A1G6IF63"/>
<dbReference type="EMBL" id="FMYW01000002">
    <property type="protein sequence ID" value="SDC04665.1"/>
    <property type="molecule type" value="Genomic_DNA"/>
</dbReference>
<evidence type="ECO:0000259" key="1">
    <source>
        <dbReference type="Pfam" id="PF13088"/>
    </source>
</evidence>
<dbReference type="SUPFAM" id="SSF50939">
    <property type="entry name" value="Sialidases"/>
    <property type="match status" value="1"/>
</dbReference>
<gene>
    <name evidence="2" type="ORF">SAMN04487864_10224</name>
</gene>
<accession>A0A1G6IF63</accession>
<dbReference type="RefSeq" id="WP_093729209.1">
    <property type="nucleotide sequence ID" value="NZ_FMYW01000002.1"/>
</dbReference>
<dbReference type="Proteomes" id="UP000198943">
    <property type="component" value="Unassembled WGS sequence"/>
</dbReference>